<dbReference type="InterPro" id="IPR003593">
    <property type="entry name" value="AAA+_ATPase"/>
</dbReference>
<dbReference type="GO" id="GO:0016887">
    <property type="term" value="F:ATP hydrolysis activity"/>
    <property type="evidence" value="ECO:0007669"/>
    <property type="project" value="InterPro"/>
</dbReference>
<dbReference type="PANTHER" id="PTHR43297:SF2">
    <property type="entry name" value="DIPEPTIDE TRANSPORT ATP-BINDING PROTEIN DPPD"/>
    <property type="match status" value="1"/>
</dbReference>
<keyword evidence="7" id="KW-0472">Membrane</keyword>
<dbReference type="PROSITE" id="PS00211">
    <property type="entry name" value="ABC_TRANSPORTER_1"/>
    <property type="match status" value="1"/>
</dbReference>
<evidence type="ECO:0000313" key="10">
    <source>
        <dbReference type="Proteomes" id="UP000676456"/>
    </source>
</evidence>
<keyword evidence="10" id="KW-1185">Reference proteome</keyword>
<comment type="caution">
    <text evidence="9">The sequence shown here is derived from an EMBL/GenBank/DDBJ whole genome shotgun (WGS) entry which is preliminary data.</text>
</comment>
<dbReference type="SMART" id="SM00382">
    <property type="entry name" value="AAA"/>
    <property type="match status" value="1"/>
</dbReference>
<dbReference type="Gene3D" id="3.40.50.300">
    <property type="entry name" value="P-loop containing nucleotide triphosphate hydrolases"/>
    <property type="match status" value="1"/>
</dbReference>
<comment type="similarity">
    <text evidence="2">Belongs to the ABC transporter superfamily.</text>
</comment>
<dbReference type="InterPro" id="IPR017871">
    <property type="entry name" value="ABC_transporter-like_CS"/>
</dbReference>
<dbReference type="NCBIfam" id="TIGR01727">
    <property type="entry name" value="oligo_HPY"/>
    <property type="match status" value="1"/>
</dbReference>
<dbReference type="RefSeq" id="WP_213099366.1">
    <property type="nucleotide sequence ID" value="NZ_JAGYPN010000003.1"/>
</dbReference>
<reference evidence="9 10" key="1">
    <citation type="submission" date="2021-05" db="EMBL/GenBank/DDBJ databases">
        <title>Novel Bacillus species.</title>
        <authorList>
            <person name="Liu G."/>
        </authorList>
    </citation>
    <scope>NUCLEOTIDE SEQUENCE [LARGE SCALE GENOMIC DNA]</scope>
    <source>
        <strain evidence="9 10">FJAT-49682</strain>
    </source>
</reference>
<protein>
    <submittedName>
        <fullName evidence="9">ABC transporter ATP-binding protein</fullName>
    </submittedName>
</protein>
<organism evidence="9 10">
    <name type="scientific">Lederbergia citrea</name>
    <dbReference type="NCBI Taxonomy" id="2833581"/>
    <lineage>
        <taxon>Bacteria</taxon>
        <taxon>Bacillati</taxon>
        <taxon>Bacillota</taxon>
        <taxon>Bacilli</taxon>
        <taxon>Bacillales</taxon>
        <taxon>Bacillaceae</taxon>
        <taxon>Lederbergia</taxon>
    </lineage>
</organism>
<comment type="subcellular location">
    <subcellularLocation>
        <location evidence="1">Cell membrane</location>
        <topology evidence="1">Peripheral membrane protein</topology>
    </subcellularLocation>
</comment>
<dbReference type="GO" id="GO:0015833">
    <property type="term" value="P:peptide transport"/>
    <property type="evidence" value="ECO:0007669"/>
    <property type="project" value="InterPro"/>
</dbReference>
<dbReference type="InterPro" id="IPR027417">
    <property type="entry name" value="P-loop_NTPase"/>
</dbReference>
<feature type="domain" description="ABC transporter" evidence="8">
    <location>
        <begin position="9"/>
        <end position="259"/>
    </location>
</feature>
<keyword evidence="3" id="KW-0813">Transport</keyword>
<dbReference type="GO" id="GO:0005524">
    <property type="term" value="F:ATP binding"/>
    <property type="evidence" value="ECO:0007669"/>
    <property type="project" value="UniProtKB-KW"/>
</dbReference>
<dbReference type="PANTHER" id="PTHR43297">
    <property type="entry name" value="OLIGOPEPTIDE TRANSPORT ATP-BINDING PROTEIN APPD"/>
    <property type="match status" value="1"/>
</dbReference>
<name>A0A942UWZ1_9BACI</name>
<sequence>MKHSDSAFLEVRNLKTSFYTDDGEVRAVDGVSFTVPKGKTLGIVGESGSGKSITSLSLMRLLPSSGKTKEGEVLFKGQNLLDLSEKQMRGIRGNVISMIFQEPMTSLNPVFTVGEQISESVIIHEKLSKKEAMKRAVELLKLVGIPSPEQRVKQYPFELSGGMRQRVMIAMALACSPEILIADEPTTALDVTIQAQILRLIKDLQKRMDMAVIFITHDLGVVAETCNFVSVMYAGQVVEYADVKSLFKKPKHPYTVGLLNSLPRHDIEQEKLIPIKGNVPNAHEMPAGCRFAPRCPFATDLCRTKMPELVNDEEGNQIRCWIYSDEWDGDPEVNIHGEKRAVKS</sequence>
<evidence type="ECO:0000256" key="4">
    <source>
        <dbReference type="ARBA" id="ARBA00022475"/>
    </source>
</evidence>
<keyword evidence="4" id="KW-1003">Cell membrane</keyword>
<accession>A0A942UWZ1</accession>
<dbReference type="EMBL" id="JAGYPN010000003">
    <property type="protein sequence ID" value="MBS4224349.1"/>
    <property type="molecule type" value="Genomic_DNA"/>
</dbReference>
<dbReference type="InterPro" id="IPR013563">
    <property type="entry name" value="Oligopep_ABC_C"/>
</dbReference>
<evidence type="ECO:0000313" key="9">
    <source>
        <dbReference type="EMBL" id="MBS4224349.1"/>
    </source>
</evidence>
<evidence type="ECO:0000256" key="6">
    <source>
        <dbReference type="ARBA" id="ARBA00022840"/>
    </source>
</evidence>
<evidence type="ECO:0000256" key="5">
    <source>
        <dbReference type="ARBA" id="ARBA00022741"/>
    </source>
</evidence>
<evidence type="ECO:0000256" key="1">
    <source>
        <dbReference type="ARBA" id="ARBA00004202"/>
    </source>
</evidence>
<proteinExistence type="inferred from homology"/>
<evidence type="ECO:0000256" key="2">
    <source>
        <dbReference type="ARBA" id="ARBA00005417"/>
    </source>
</evidence>
<evidence type="ECO:0000256" key="3">
    <source>
        <dbReference type="ARBA" id="ARBA00022448"/>
    </source>
</evidence>
<evidence type="ECO:0000259" key="8">
    <source>
        <dbReference type="PROSITE" id="PS50893"/>
    </source>
</evidence>
<gene>
    <name evidence="9" type="ORF">KHA91_16635</name>
</gene>
<dbReference type="InterPro" id="IPR050388">
    <property type="entry name" value="ABC_Ni/Peptide_Import"/>
</dbReference>
<dbReference type="CDD" id="cd03257">
    <property type="entry name" value="ABC_NikE_OppD_transporters"/>
    <property type="match status" value="1"/>
</dbReference>
<dbReference type="SUPFAM" id="SSF52540">
    <property type="entry name" value="P-loop containing nucleoside triphosphate hydrolases"/>
    <property type="match status" value="1"/>
</dbReference>
<keyword evidence="6 9" id="KW-0067">ATP-binding</keyword>
<evidence type="ECO:0000256" key="7">
    <source>
        <dbReference type="ARBA" id="ARBA00023136"/>
    </source>
</evidence>
<dbReference type="FunFam" id="3.40.50.300:FF:000016">
    <property type="entry name" value="Oligopeptide ABC transporter ATP-binding component"/>
    <property type="match status" value="1"/>
</dbReference>
<dbReference type="AlphaFoldDB" id="A0A942UWZ1"/>
<dbReference type="GO" id="GO:0005886">
    <property type="term" value="C:plasma membrane"/>
    <property type="evidence" value="ECO:0007669"/>
    <property type="project" value="UniProtKB-SubCell"/>
</dbReference>
<dbReference type="InterPro" id="IPR003439">
    <property type="entry name" value="ABC_transporter-like_ATP-bd"/>
</dbReference>
<keyword evidence="5" id="KW-0547">Nucleotide-binding</keyword>
<dbReference type="PROSITE" id="PS50893">
    <property type="entry name" value="ABC_TRANSPORTER_2"/>
    <property type="match status" value="1"/>
</dbReference>
<dbReference type="Pfam" id="PF08352">
    <property type="entry name" value="oligo_HPY"/>
    <property type="match status" value="1"/>
</dbReference>
<dbReference type="Proteomes" id="UP000676456">
    <property type="component" value="Unassembled WGS sequence"/>
</dbReference>
<dbReference type="Pfam" id="PF00005">
    <property type="entry name" value="ABC_tran"/>
    <property type="match status" value="1"/>
</dbReference>